<dbReference type="OrthoDB" id="2373776at2759"/>
<feature type="DNA-binding region" description="HMG box" evidence="1">
    <location>
        <begin position="29"/>
        <end position="96"/>
    </location>
</feature>
<sequence length="171" mass="20495">MSEASRIKMPNVREIKQFNIDELANISKGNRYLNAFFIYRKEYTKRAISSGIKMRMTEISKLASQAWKNEDAKIKKAYTDISKRIEKKKQKERTYHIIFDENMTKVKTVMPKKPNSPTFNQLDYPSSDTSFLFPYHEEHSFDTDTFNEYLTVDQNFDYSLEFPWEWLYMCT</sequence>
<dbReference type="Gene3D" id="1.10.30.10">
    <property type="entry name" value="High mobility group box domain"/>
    <property type="match status" value="1"/>
</dbReference>
<dbReference type="InterPro" id="IPR036910">
    <property type="entry name" value="HMG_box_dom_sf"/>
</dbReference>
<keyword evidence="4" id="KW-1185">Reference proteome</keyword>
<keyword evidence="1" id="KW-0238">DNA-binding</keyword>
<dbReference type="AlphaFoldDB" id="A0A397VVP8"/>
<dbReference type="EMBL" id="QKWP01000128">
    <property type="protein sequence ID" value="RIB26655.1"/>
    <property type="molecule type" value="Genomic_DNA"/>
</dbReference>
<proteinExistence type="predicted"/>
<protein>
    <recommendedName>
        <fullName evidence="2">HMG box domain-containing protein</fullName>
    </recommendedName>
</protein>
<reference evidence="3 4" key="1">
    <citation type="submission" date="2018-06" db="EMBL/GenBank/DDBJ databases">
        <title>Comparative genomics reveals the genomic features of Rhizophagus irregularis, R. cerebriforme, R. diaphanum and Gigaspora rosea, and their symbiotic lifestyle signature.</title>
        <authorList>
            <person name="Morin E."/>
            <person name="San Clemente H."/>
            <person name="Chen E.C.H."/>
            <person name="De La Providencia I."/>
            <person name="Hainaut M."/>
            <person name="Kuo A."/>
            <person name="Kohler A."/>
            <person name="Murat C."/>
            <person name="Tang N."/>
            <person name="Roy S."/>
            <person name="Loubradou J."/>
            <person name="Henrissat B."/>
            <person name="Grigoriev I.V."/>
            <person name="Corradi N."/>
            <person name="Roux C."/>
            <person name="Martin F.M."/>
        </authorList>
    </citation>
    <scope>NUCLEOTIDE SEQUENCE [LARGE SCALE GENOMIC DNA]</scope>
    <source>
        <strain evidence="3 4">DAOM 194757</strain>
    </source>
</reference>
<dbReference type="InterPro" id="IPR009071">
    <property type="entry name" value="HMG_box_dom"/>
</dbReference>
<dbReference type="SUPFAM" id="SSF47095">
    <property type="entry name" value="HMG-box"/>
    <property type="match status" value="1"/>
</dbReference>
<evidence type="ECO:0000313" key="3">
    <source>
        <dbReference type="EMBL" id="RIB26655.1"/>
    </source>
</evidence>
<organism evidence="3 4">
    <name type="scientific">Gigaspora rosea</name>
    <dbReference type="NCBI Taxonomy" id="44941"/>
    <lineage>
        <taxon>Eukaryota</taxon>
        <taxon>Fungi</taxon>
        <taxon>Fungi incertae sedis</taxon>
        <taxon>Mucoromycota</taxon>
        <taxon>Glomeromycotina</taxon>
        <taxon>Glomeromycetes</taxon>
        <taxon>Diversisporales</taxon>
        <taxon>Gigasporaceae</taxon>
        <taxon>Gigaspora</taxon>
    </lineage>
</organism>
<dbReference type="PROSITE" id="PS50118">
    <property type="entry name" value="HMG_BOX_2"/>
    <property type="match status" value="1"/>
</dbReference>
<comment type="caution">
    <text evidence="3">The sequence shown here is derived from an EMBL/GenBank/DDBJ whole genome shotgun (WGS) entry which is preliminary data.</text>
</comment>
<gene>
    <name evidence="3" type="ORF">C2G38_2162770</name>
</gene>
<evidence type="ECO:0000259" key="2">
    <source>
        <dbReference type="PROSITE" id="PS50118"/>
    </source>
</evidence>
<dbReference type="GO" id="GO:0003677">
    <property type="term" value="F:DNA binding"/>
    <property type="evidence" value="ECO:0007669"/>
    <property type="project" value="UniProtKB-UniRule"/>
</dbReference>
<name>A0A397VVP8_9GLOM</name>
<dbReference type="GO" id="GO:0005634">
    <property type="term" value="C:nucleus"/>
    <property type="evidence" value="ECO:0007669"/>
    <property type="project" value="UniProtKB-UniRule"/>
</dbReference>
<keyword evidence="1" id="KW-0539">Nucleus</keyword>
<feature type="domain" description="HMG box" evidence="2">
    <location>
        <begin position="29"/>
        <end position="96"/>
    </location>
</feature>
<dbReference type="Pfam" id="PF00505">
    <property type="entry name" value="HMG_box"/>
    <property type="match status" value="1"/>
</dbReference>
<evidence type="ECO:0000256" key="1">
    <source>
        <dbReference type="PROSITE-ProRule" id="PRU00267"/>
    </source>
</evidence>
<accession>A0A397VVP8</accession>
<dbReference type="Proteomes" id="UP000266673">
    <property type="component" value="Unassembled WGS sequence"/>
</dbReference>
<evidence type="ECO:0000313" key="4">
    <source>
        <dbReference type="Proteomes" id="UP000266673"/>
    </source>
</evidence>